<proteinExistence type="inferred from homology"/>
<feature type="domain" description="Sulfotransferase" evidence="3">
    <location>
        <begin position="372"/>
        <end position="540"/>
    </location>
</feature>
<keyword evidence="2 4" id="KW-0808">Transferase</keyword>
<evidence type="ECO:0000259" key="3">
    <source>
        <dbReference type="Pfam" id="PF00685"/>
    </source>
</evidence>
<evidence type="ECO:0000313" key="4">
    <source>
        <dbReference type="EMBL" id="NDY56121.1"/>
    </source>
</evidence>
<dbReference type="InterPro" id="IPR000863">
    <property type="entry name" value="Sulfotransferase_dom"/>
</dbReference>
<dbReference type="RefSeq" id="WP_163301177.1">
    <property type="nucleotide sequence ID" value="NZ_JAAGRQ010000014.1"/>
</dbReference>
<accession>A0A7K3NIT9</accession>
<dbReference type="InterPro" id="IPR027417">
    <property type="entry name" value="P-loop_NTPase"/>
</dbReference>
<comment type="similarity">
    <text evidence="1">Belongs to the sulfotransferase 1 family.</text>
</comment>
<evidence type="ECO:0000256" key="1">
    <source>
        <dbReference type="ARBA" id="ARBA00005771"/>
    </source>
</evidence>
<gene>
    <name evidence="4" type="ORF">G3N56_05090</name>
</gene>
<dbReference type="GO" id="GO:0008146">
    <property type="term" value="F:sulfotransferase activity"/>
    <property type="evidence" value="ECO:0007669"/>
    <property type="project" value="InterPro"/>
</dbReference>
<dbReference type="EMBL" id="JAAGRQ010000014">
    <property type="protein sequence ID" value="NDY56121.1"/>
    <property type="molecule type" value="Genomic_DNA"/>
</dbReference>
<dbReference type="Gene3D" id="3.40.50.300">
    <property type="entry name" value="P-loop containing nucleotide triphosphate hydrolases"/>
    <property type="match status" value="1"/>
</dbReference>
<organism evidence="4 5">
    <name type="scientific">Desulfolutivibrio sulfodismutans</name>
    <dbReference type="NCBI Taxonomy" id="63561"/>
    <lineage>
        <taxon>Bacteria</taxon>
        <taxon>Pseudomonadati</taxon>
        <taxon>Thermodesulfobacteriota</taxon>
        <taxon>Desulfovibrionia</taxon>
        <taxon>Desulfovibrionales</taxon>
        <taxon>Desulfovibrionaceae</taxon>
        <taxon>Desulfolutivibrio</taxon>
    </lineage>
</organism>
<dbReference type="Proteomes" id="UP000469724">
    <property type="component" value="Unassembled WGS sequence"/>
</dbReference>
<name>A0A7K3NIT9_9BACT</name>
<dbReference type="PANTHER" id="PTHR11783">
    <property type="entry name" value="SULFOTRANSFERASE SULT"/>
    <property type="match status" value="1"/>
</dbReference>
<comment type="caution">
    <text evidence="4">The sequence shown here is derived from an EMBL/GenBank/DDBJ whole genome shotgun (WGS) entry which is preliminary data.</text>
</comment>
<dbReference type="SUPFAM" id="SSF52540">
    <property type="entry name" value="P-loop containing nucleoside triphosphate hydrolases"/>
    <property type="match status" value="1"/>
</dbReference>
<reference evidence="4 5" key="1">
    <citation type="submission" date="2020-02" db="EMBL/GenBank/DDBJ databases">
        <title>Comparative genomics of sulfur disproportionating microorganisms.</title>
        <authorList>
            <person name="Ward L.M."/>
            <person name="Bertran E."/>
            <person name="Johnston D.T."/>
        </authorList>
    </citation>
    <scope>NUCLEOTIDE SEQUENCE [LARGE SCALE GENOMIC DNA]</scope>
    <source>
        <strain evidence="4 5">DSM 3696</strain>
    </source>
</reference>
<dbReference type="Pfam" id="PF00685">
    <property type="entry name" value="Sulfotransfer_1"/>
    <property type="match status" value="1"/>
</dbReference>
<keyword evidence="5" id="KW-1185">Reference proteome</keyword>
<evidence type="ECO:0000256" key="2">
    <source>
        <dbReference type="ARBA" id="ARBA00022679"/>
    </source>
</evidence>
<evidence type="ECO:0000313" key="5">
    <source>
        <dbReference type="Proteomes" id="UP000469724"/>
    </source>
</evidence>
<sequence length="552" mass="62948">MTLPHDTPKVVGLGLKLDWSDFPALDAQFVARVRAAFDADAEMFFIHGLVAQDYANIFAEWRKLHASAKVGMAPFGKFSREVAQLYSADDNLVFFDRSPSESTRSYDDISPKELDYVVISSPAYQDDIRRLMVAKGFAEHRIVTVEKLLEYLLFCPGPKVAAGLAERLLGLRQPRKRMAVVSMYGSGHEFIRVIKEKGATFELFADPAVFRHDLNPVQRNTLHLGGYTDEYSHAVVACSPDRYTDAFNDLCVVSQTKADVIFPFLDKGEWPAEAFLDFAPVVVYMPEFAGTRRMQPTFASLAAHLKRNHIHHNEGRDNPVLLDHWWRKKRRLPPMSLRDQCLKGACLSLMPFDYLTVHLAHRLECLKDLPWLKILVLLRDPRDILNSSIFKFLEDNPGMTYEAVGLRLLKGTMHVPTPTKSFPVPPFGVLLDSYRYAASQPNARFIRFEDIHDDPRKAYLDALEWLHWLPARFRPLSDDDLDDAIALSSFKRQTLGQLVRGRENNANTWVNGCRKGTVGDWRNHMTERLKNHFKALADDTLNILGYEVGDGW</sequence>
<dbReference type="AlphaFoldDB" id="A0A7K3NIT9"/>
<protein>
    <submittedName>
        <fullName evidence="4">Sulfotransferase domain-containing protein</fullName>
    </submittedName>
</protein>